<reference evidence="2" key="1">
    <citation type="submission" date="2016-06" db="EMBL/GenBank/DDBJ databases">
        <title>Draft Genome sequence of the fungus Inonotus baumii.</title>
        <authorList>
            <person name="Zhu H."/>
            <person name="Lin W."/>
        </authorList>
    </citation>
    <scope>NUCLEOTIDE SEQUENCE</scope>
    <source>
        <strain evidence="2">821</strain>
    </source>
</reference>
<dbReference type="AlphaFoldDB" id="A0A9Q5HYS8"/>
<proteinExistence type="predicted"/>
<dbReference type="Proteomes" id="UP000757232">
    <property type="component" value="Unassembled WGS sequence"/>
</dbReference>
<protein>
    <submittedName>
        <fullName evidence="2">Uncharacterized protein</fullName>
    </submittedName>
</protein>
<feature type="region of interest" description="Disordered" evidence="1">
    <location>
        <begin position="230"/>
        <end position="271"/>
    </location>
</feature>
<gene>
    <name evidence="2" type="ORF">A7U60_g4327</name>
</gene>
<dbReference type="EMBL" id="LNZH02000177">
    <property type="protein sequence ID" value="OCB88512.1"/>
    <property type="molecule type" value="Genomic_DNA"/>
</dbReference>
<evidence type="ECO:0000313" key="2">
    <source>
        <dbReference type="EMBL" id="OCB88512.1"/>
    </source>
</evidence>
<organism evidence="2 3">
    <name type="scientific">Sanghuangporus baumii</name>
    <name type="common">Phellinus baumii</name>
    <dbReference type="NCBI Taxonomy" id="108892"/>
    <lineage>
        <taxon>Eukaryota</taxon>
        <taxon>Fungi</taxon>
        <taxon>Dikarya</taxon>
        <taxon>Basidiomycota</taxon>
        <taxon>Agaricomycotina</taxon>
        <taxon>Agaricomycetes</taxon>
        <taxon>Hymenochaetales</taxon>
        <taxon>Hymenochaetaceae</taxon>
        <taxon>Sanghuangporus</taxon>
    </lineage>
</organism>
<keyword evidence="3" id="KW-1185">Reference proteome</keyword>
<name>A0A9Q5HYS8_SANBA</name>
<feature type="compositionally biased region" description="Polar residues" evidence="1">
    <location>
        <begin position="230"/>
        <end position="256"/>
    </location>
</feature>
<accession>A0A9Q5HYS8</accession>
<comment type="caution">
    <text evidence="2">The sequence shown here is derived from an EMBL/GenBank/DDBJ whole genome shotgun (WGS) entry which is preliminary data.</text>
</comment>
<feature type="region of interest" description="Disordered" evidence="1">
    <location>
        <begin position="1"/>
        <end position="39"/>
    </location>
</feature>
<evidence type="ECO:0000256" key="1">
    <source>
        <dbReference type="SAM" id="MobiDB-lite"/>
    </source>
</evidence>
<evidence type="ECO:0000313" key="3">
    <source>
        <dbReference type="Proteomes" id="UP000757232"/>
    </source>
</evidence>
<sequence length="271" mass="30203">MEVEPTTTKARGRRAADEDLTYQYEEPYDEEPSQLDIARMANDDLGQESDTNRTGPWFKKIGMKIQPRYLESDVDLDELVQGFKKYLEELKKKCKVDSAGEIVLMNMNNEWKGSKCSESVLQNATKPTSVAEAMKGDLNIMLAPHIKEIKQNLQCSMHPEEVCYVRADGTHIYYTMKNYFDHARLLLSKAPGVTASEVLKQLNLLDYHKSKRTVQTTLGSTAIGMQQGLTNQAGAGQAQADENPQTKPGVENSSAGRTRHASPSPAELCSI</sequence>